<dbReference type="EMBL" id="CP003167">
    <property type="protein sequence ID" value="AGB03702.1"/>
    <property type="molecule type" value="Genomic_DNA"/>
</dbReference>
<evidence type="ECO:0000256" key="2">
    <source>
        <dbReference type="ARBA" id="ARBA00023012"/>
    </source>
</evidence>
<keyword evidence="2" id="KW-0902">Two-component regulatory system</keyword>
<dbReference type="RefSeq" id="WP_015286664.1">
    <property type="nucleotide sequence ID" value="NC_019943.1"/>
</dbReference>
<protein>
    <submittedName>
        <fullName evidence="9">PAS domain S-box</fullName>
    </submittedName>
</protein>
<dbReference type="SUPFAM" id="SSF52172">
    <property type="entry name" value="CheY-like"/>
    <property type="match status" value="1"/>
</dbReference>
<dbReference type="InterPro" id="IPR035965">
    <property type="entry name" value="PAS-like_dom_sf"/>
</dbReference>
<dbReference type="InterPro" id="IPR001789">
    <property type="entry name" value="Sig_transdc_resp-reg_receiver"/>
</dbReference>
<evidence type="ECO:0000313" key="9">
    <source>
        <dbReference type="EMBL" id="AGB03702.1"/>
    </source>
</evidence>
<dbReference type="eggNOG" id="arCOG02385">
    <property type="taxonomic scope" value="Archaea"/>
</dbReference>
<dbReference type="GeneID" id="25397843"/>
<dbReference type="GO" id="GO:0000156">
    <property type="term" value="F:phosphorelay response regulator activity"/>
    <property type="evidence" value="ECO:0007669"/>
    <property type="project" value="TreeGrafter"/>
</dbReference>
<evidence type="ECO:0000256" key="3">
    <source>
        <dbReference type="ARBA" id="ARBA00023015"/>
    </source>
</evidence>
<keyword evidence="1 6" id="KW-0597">Phosphoprotein</keyword>
<dbReference type="KEGG" id="mfo:Metfor_2717"/>
<dbReference type="InterPro" id="IPR039420">
    <property type="entry name" value="WalR-like"/>
</dbReference>
<dbReference type="InterPro" id="IPR000014">
    <property type="entry name" value="PAS"/>
</dbReference>
<dbReference type="PANTHER" id="PTHR48111:SF1">
    <property type="entry name" value="TWO-COMPONENT RESPONSE REGULATOR ORR33"/>
    <property type="match status" value="1"/>
</dbReference>
<dbReference type="NCBIfam" id="TIGR00229">
    <property type="entry name" value="sensory_box"/>
    <property type="match status" value="1"/>
</dbReference>
<dbReference type="OrthoDB" id="116661at2157"/>
<dbReference type="HOGENOM" id="CLU_1029004_0_0_2"/>
<dbReference type="CDD" id="cd00130">
    <property type="entry name" value="PAS"/>
    <property type="match status" value="1"/>
</dbReference>
<dbReference type="STRING" id="593750.Metfor_2717"/>
<keyword evidence="3" id="KW-0805">Transcription regulation</keyword>
<reference evidence="10" key="1">
    <citation type="submission" date="2011-12" db="EMBL/GenBank/DDBJ databases">
        <title>Complete sequence of Methanoregula formicicum SMSP.</title>
        <authorList>
            <person name="Lucas S."/>
            <person name="Han J."/>
            <person name="Lapidus A."/>
            <person name="Cheng J.-F."/>
            <person name="Goodwin L."/>
            <person name="Pitluck S."/>
            <person name="Peters L."/>
            <person name="Ovchinnikova G."/>
            <person name="Teshima H."/>
            <person name="Detter J.C."/>
            <person name="Han C."/>
            <person name="Tapia R."/>
            <person name="Land M."/>
            <person name="Hauser L."/>
            <person name="Kyrpides N."/>
            <person name="Ivanova N."/>
            <person name="Pagani I."/>
            <person name="Imachi H."/>
            <person name="Tamaki H."/>
            <person name="Sekiguchi Y."/>
            <person name="Kamagata Y."/>
            <person name="Cadillo-Quiroz H."/>
            <person name="Zinder S."/>
            <person name="Liu W.-T."/>
            <person name="Woyke T."/>
        </authorList>
    </citation>
    <scope>NUCLEOTIDE SEQUENCE [LARGE SCALE GENOMIC DNA]</scope>
    <source>
        <strain evidence="10">DSM 22288 / NBRC 105244 / SMSP</strain>
    </source>
</reference>
<sequence length="270" mass="30383">MISVLYVDDDSGLLDLTKLYLEETGEIHVDTATSARQALDMFRHQEYDAVISDCQMPVMDGIEFLRLIRSRYPLLPVIMFSGKDRDELAMAAFESGADSYLRKGGNPKVMFAELSHTIIKAVERYLAQKALAEIAIRLFREIQNASDFVVFYNNQGRVIYNSPSTTDILGYPDRFFVGQHFGDLIHPDDRASALSAFDQVCSGKKTGLPFGFRVRKSNGNYLDIDTSFMNLIGIPGLDGIVLTAWPSLKKDRLTQIDPEERCARSYAARE</sequence>
<dbReference type="eggNOG" id="arCOG06918">
    <property type="taxonomic scope" value="Archaea"/>
</dbReference>
<dbReference type="CDD" id="cd00156">
    <property type="entry name" value="REC"/>
    <property type="match status" value="1"/>
</dbReference>
<dbReference type="GO" id="GO:0006355">
    <property type="term" value="P:regulation of DNA-templated transcription"/>
    <property type="evidence" value="ECO:0007669"/>
    <property type="project" value="InterPro"/>
</dbReference>
<dbReference type="InParanoid" id="L0HG57"/>
<dbReference type="Pfam" id="PF00989">
    <property type="entry name" value="PAS"/>
    <property type="match status" value="1"/>
</dbReference>
<dbReference type="Gene3D" id="3.30.450.20">
    <property type="entry name" value="PAS domain"/>
    <property type="match status" value="1"/>
</dbReference>
<evidence type="ECO:0000313" key="10">
    <source>
        <dbReference type="Proteomes" id="UP000010824"/>
    </source>
</evidence>
<dbReference type="SUPFAM" id="SSF55785">
    <property type="entry name" value="PYP-like sensor domain (PAS domain)"/>
    <property type="match status" value="1"/>
</dbReference>
<reference evidence="9 10" key="2">
    <citation type="journal article" date="2014" name="Genome Announc.">
        <title>Complete Genome Sequence of Methanoregula formicica SMSPT, a Mesophilic Hydrogenotrophic Methanogen Isolated from a Methanogenic Upflow Anaerobic Sludge Blanket Reactor.</title>
        <authorList>
            <person name="Yamamoto K."/>
            <person name="Tamaki H."/>
            <person name="Cadillo-Quiroz H."/>
            <person name="Imachi H."/>
            <person name="Kyrpides N."/>
            <person name="Woyke T."/>
            <person name="Goodwin L."/>
            <person name="Zinder S.H."/>
            <person name="Kamagata Y."/>
            <person name="Liu W.T."/>
        </authorList>
    </citation>
    <scope>NUCLEOTIDE SEQUENCE [LARGE SCALE GENOMIC DNA]</scope>
    <source>
        <strain evidence="10">DSM 22288 / NBRC 105244 / SMSP</strain>
    </source>
</reference>
<keyword evidence="4" id="KW-0238">DNA-binding</keyword>
<gene>
    <name evidence="9" type="ordered locus">Metfor_2717</name>
</gene>
<dbReference type="InterPro" id="IPR013767">
    <property type="entry name" value="PAS_fold"/>
</dbReference>
<evidence type="ECO:0000256" key="1">
    <source>
        <dbReference type="ARBA" id="ARBA00022553"/>
    </source>
</evidence>
<dbReference type="PROSITE" id="PS50112">
    <property type="entry name" value="PAS"/>
    <property type="match status" value="1"/>
</dbReference>
<name>L0HG57_METFS</name>
<evidence type="ECO:0000256" key="6">
    <source>
        <dbReference type="PROSITE-ProRule" id="PRU00169"/>
    </source>
</evidence>
<dbReference type="InterPro" id="IPR011006">
    <property type="entry name" value="CheY-like_superfamily"/>
</dbReference>
<evidence type="ECO:0000259" key="7">
    <source>
        <dbReference type="PROSITE" id="PS50110"/>
    </source>
</evidence>
<proteinExistence type="predicted"/>
<organism evidence="9 10">
    <name type="scientific">Methanoregula formicica (strain DSM 22288 / NBRC 105244 / SMSP)</name>
    <dbReference type="NCBI Taxonomy" id="593750"/>
    <lineage>
        <taxon>Archaea</taxon>
        <taxon>Methanobacteriati</taxon>
        <taxon>Methanobacteriota</taxon>
        <taxon>Stenosarchaea group</taxon>
        <taxon>Methanomicrobia</taxon>
        <taxon>Methanomicrobiales</taxon>
        <taxon>Methanoregulaceae</taxon>
        <taxon>Methanoregula</taxon>
    </lineage>
</organism>
<dbReference type="GO" id="GO:0005829">
    <property type="term" value="C:cytosol"/>
    <property type="evidence" value="ECO:0007669"/>
    <property type="project" value="TreeGrafter"/>
</dbReference>
<evidence type="ECO:0000256" key="5">
    <source>
        <dbReference type="ARBA" id="ARBA00023163"/>
    </source>
</evidence>
<feature type="domain" description="Response regulatory" evidence="7">
    <location>
        <begin position="3"/>
        <end position="118"/>
    </location>
</feature>
<dbReference type="AlphaFoldDB" id="L0HG57"/>
<dbReference type="SMART" id="SM00448">
    <property type="entry name" value="REC"/>
    <property type="match status" value="1"/>
</dbReference>
<keyword evidence="5" id="KW-0804">Transcription</keyword>
<dbReference type="SMART" id="SM00091">
    <property type="entry name" value="PAS"/>
    <property type="match status" value="1"/>
</dbReference>
<accession>L0HG57</accession>
<dbReference type="PROSITE" id="PS50110">
    <property type="entry name" value="RESPONSE_REGULATORY"/>
    <property type="match status" value="1"/>
</dbReference>
<dbReference type="GO" id="GO:0032993">
    <property type="term" value="C:protein-DNA complex"/>
    <property type="evidence" value="ECO:0007669"/>
    <property type="project" value="TreeGrafter"/>
</dbReference>
<dbReference type="GO" id="GO:0000976">
    <property type="term" value="F:transcription cis-regulatory region binding"/>
    <property type="evidence" value="ECO:0007669"/>
    <property type="project" value="TreeGrafter"/>
</dbReference>
<dbReference type="Proteomes" id="UP000010824">
    <property type="component" value="Chromosome"/>
</dbReference>
<keyword evidence="10" id="KW-1185">Reference proteome</keyword>
<feature type="domain" description="PAS" evidence="8">
    <location>
        <begin position="142"/>
        <end position="204"/>
    </location>
</feature>
<evidence type="ECO:0000256" key="4">
    <source>
        <dbReference type="ARBA" id="ARBA00023125"/>
    </source>
</evidence>
<feature type="modified residue" description="4-aspartylphosphate" evidence="6">
    <location>
        <position position="53"/>
    </location>
</feature>
<evidence type="ECO:0000259" key="8">
    <source>
        <dbReference type="PROSITE" id="PS50112"/>
    </source>
</evidence>
<dbReference type="Gene3D" id="3.40.50.2300">
    <property type="match status" value="1"/>
</dbReference>
<dbReference type="PANTHER" id="PTHR48111">
    <property type="entry name" value="REGULATOR OF RPOS"/>
    <property type="match status" value="1"/>
</dbReference>
<dbReference type="Pfam" id="PF00072">
    <property type="entry name" value="Response_reg"/>
    <property type="match status" value="1"/>
</dbReference>